<reference evidence="1" key="1">
    <citation type="submission" date="2022-06" db="EMBL/GenBank/DDBJ databases">
        <title>Ornithinimicrobium HY1793.</title>
        <authorList>
            <person name="Huang Y."/>
        </authorList>
    </citation>
    <scope>NUCLEOTIDE SEQUENCE</scope>
    <source>
        <strain evidence="1">HY1793</strain>
    </source>
</reference>
<evidence type="ECO:0000313" key="2">
    <source>
        <dbReference type="Proteomes" id="UP001056455"/>
    </source>
</evidence>
<dbReference type="Proteomes" id="UP001056455">
    <property type="component" value="Chromosome"/>
</dbReference>
<organism evidence="1 2">
    <name type="scientific">Ornithinimicrobium faecis</name>
    <dbReference type="NCBI Taxonomy" id="2934158"/>
    <lineage>
        <taxon>Bacteria</taxon>
        <taxon>Bacillati</taxon>
        <taxon>Actinomycetota</taxon>
        <taxon>Actinomycetes</taxon>
        <taxon>Micrococcales</taxon>
        <taxon>Ornithinimicrobiaceae</taxon>
        <taxon>Ornithinimicrobium</taxon>
    </lineage>
</organism>
<sequence>MEKSPNHWRGAAALQRTLREEHGGDADAVMAQAFADTSAGEAERSYREAMARNHGLRFRAADVNLPQQVLQPDETVFDVAVGALRSDTFPLLIVTDQRVLHVMDRLRGWTILEEAPAAEVTGAEIEERLLSGRLRVHVRDGDGLSLKISEWTRTQEVAELIQRLATGRPPPR</sequence>
<gene>
    <name evidence="1" type="ORF">NF556_00420</name>
</gene>
<name>A0ABY4YTR6_9MICO</name>
<protein>
    <recommendedName>
        <fullName evidence="3">YokE-like PH domain-containing protein</fullName>
    </recommendedName>
</protein>
<proteinExistence type="predicted"/>
<dbReference type="EMBL" id="CP099489">
    <property type="protein sequence ID" value="USQ80161.1"/>
    <property type="molecule type" value="Genomic_DNA"/>
</dbReference>
<evidence type="ECO:0008006" key="3">
    <source>
        <dbReference type="Google" id="ProtNLM"/>
    </source>
</evidence>
<dbReference type="RefSeq" id="WP_252593537.1">
    <property type="nucleotide sequence ID" value="NZ_CP099489.1"/>
</dbReference>
<accession>A0ABY4YTR6</accession>
<keyword evidence="2" id="KW-1185">Reference proteome</keyword>
<evidence type="ECO:0000313" key="1">
    <source>
        <dbReference type="EMBL" id="USQ80161.1"/>
    </source>
</evidence>